<comment type="caution">
    <text evidence="2">The sequence shown here is derived from an EMBL/GenBank/DDBJ whole genome shotgun (WGS) entry which is preliminary data.</text>
</comment>
<accession>F9F8Q1</accession>
<feature type="region of interest" description="Disordered" evidence="1">
    <location>
        <begin position="174"/>
        <end position="195"/>
    </location>
</feature>
<evidence type="ECO:0000256" key="1">
    <source>
        <dbReference type="SAM" id="MobiDB-lite"/>
    </source>
</evidence>
<feature type="region of interest" description="Disordered" evidence="1">
    <location>
        <begin position="90"/>
        <end position="110"/>
    </location>
</feature>
<name>F9F8Q1_FUSOF</name>
<dbReference type="PaxDb" id="5507-FOXG_14252P0"/>
<feature type="compositionally biased region" description="Basic residues" evidence="1">
    <location>
        <begin position="486"/>
        <end position="508"/>
    </location>
</feature>
<organism evidence="2">
    <name type="scientific">Fusarium oxysporum (strain Fo5176)</name>
    <name type="common">Fusarium vascular wilt</name>
    <dbReference type="NCBI Taxonomy" id="660025"/>
    <lineage>
        <taxon>Eukaryota</taxon>
        <taxon>Fungi</taxon>
        <taxon>Dikarya</taxon>
        <taxon>Ascomycota</taxon>
        <taxon>Pezizomycotina</taxon>
        <taxon>Sordariomycetes</taxon>
        <taxon>Hypocreomycetidae</taxon>
        <taxon>Hypocreales</taxon>
        <taxon>Nectriaceae</taxon>
        <taxon>Fusarium</taxon>
        <taxon>Fusarium oxysporum species complex</taxon>
    </lineage>
</organism>
<gene>
    <name evidence="2" type="ORF">FOXB_02776</name>
</gene>
<sequence length="635" mass="71287">MTVPLHNARPTVLGMSRQPGNGTTKEGRERIRVRAFGLARKHCERNGPFCARYPQVQFGTRRSTHSIPPFIQEPVDLLGLDAVPKIIESMAPEKTRSRSPYPNDRTRVSSAMRKRRMMAIKRNKIDGFWDGSVYIPDGESLPENTNDVIQDVWWRLVVSNGKLALRPARLRKQPAKAKPCKDTKPAPRVTGRRGRDNVCTDEPAIGFRNDASLDGCADNAVRGVDSINGHISDNGNGNGSGIGLFIYLLIYLGKTDANVVIPCCDPFNEQWLVAIQTPAGWLMSSLLDPMTCGGYLVHNQLHNMKMAFPDKLAALIVAVRLCGIVLQVALHVVARPDLHGLTKQDNWERRAVARMPSTPKIGFFDGTGQDGTTSQIVPGYWLLCLIGDIIPNDIKSSQVHVNTKFQKSKNRRHTAFSGADRGLSHKTYKTILFALESILSWDLTHSCEKSSLDTMSTHDLAQTHCNTMQHATKQLEHPRLDTTSSQKKRTARPARRVRPRRGQKRNPGKRFSMREAFIDGSTLLREAARLAKFDGISLDLCFWDPGCSSWVGVEPRPSGAISRSIREFEDGRARFQKSLRSLDKRLAKYVEAYRVPCRFKCFDPFKEQWLVTIGAPAGWLMDSRDWERALLTKPE</sequence>
<reference evidence="2" key="1">
    <citation type="journal article" date="2012" name="Mol. Plant Microbe Interact.">
        <title>A highly conserved effector in Fusarium oxysporum is required for full virulence on Arabidopsis.</title>
        <authorList>
            <person name="Thatcher L.F."/>
            <person name="Gardiner D.M."/>
            <person name="Kazan K."/>
            <person name="Manners J."/>
        </authorList>
    </citation>
    <scope>NUCLEOTIDE SEQUENCE [LARGE SCALE GENOMIC DNA]</scope>
    <source>
        <strain evidence="2">Fo5176</strain>
    </source>
</reference>
<dbReference type="EMBL" id="AFQF01000919">
    <property type="protein sequence ID" value="EGU86706.1"/>
    <property type="molecule type" value="Genomic_DNA"/>
</dbReference>
<feature type="region of interest" description="Disordered" evidence="1">
    <location>
        <begin position="1"/>
        <end position="27"/>
    </location>
</feature>
<protein>
    <submittedName>
        <fullName evidence="2">Uncharacterized protein</fullName>
    </submittedName>
</protein>
<feature type="region of interest" description="Disordered" evidence="1">
    <location>
        <begin position="473"/>
        <end position="510"/>
    </location>
</feature>
<proteinExistence type="predicted"/>
<dbReference type="OrthoDB" id="5070240at2759"/>
<evidence type="ECO:0000313" key="2">
    <source>
        <dbReference type="EMBL" id="EGU86706.1"/>
    </source>
</evidence>
<dbReference type="AlphaFoldDB" id="F9F8Q1"/>